<sequence>MKKRYFALASSLLLLSSFGMYTDVQAHSLDDLNREKQELEEETESVEEEINKKESSIVELEKEKDDLQANVEELQKNIDLLMKQLEEQEQKLINIEDKIVSLVERIEELEVVIEQRTAKLNNQARLIQTEANLTDFVTIVASAESFTDMIGKVGTVNRLITANKEIVQQQENDKLEVEESKEKVEAEKVAAQTLKQEITISKNNVVAQQDELNVEISKILDNVALTESEKQGLESTKALLTEKSSQIAKDIASEEKRLENERIAREKAEAEKLAQEKAAQEAANSVVSTVIEKSVAPATPATNSSGFIRPASGYNSSPYGFRISPVDGEHRMHNGTDIAGGGPIVAAQSGVVEIAAFDATYGYHVVINHGSINGKEVKTKYAHMTPGLQVAPGQSVQQGQQIGTMGSTGQSTGVHLHFEVFENGSFVNPINYISI</sequence>
<dbReference type="InterPro" id="IPR016047">
    <property type="entry name" value="M23ase_b-sheet_dom"/>
</dbReference>
<dbReference type="GO" id="GO:0004222">
    <property type="term" value="F:metalloendopeptidase activity"/>
    <property type="evidence" value="ECO:0007669"/>
    <property type="project" value="TreeGrafter"/>
</dbReference>
<keyword evidence="1 3" id="KW-0732">Signal</keyword>
<evidence type="ECO:0000259" key="4">
    <source>
        <dbReference type="Pfam" id="PF01551"/>
    </source>
</evidence>
<protein>
    <submittedName>
        <fullName evidence="6">Peptidoglycan DD-metalloendopeptidase family protein</fullName>
    </submittedName>
</protein>
<feature type="domain" description="M23ase beta-sheet core" evidence="4">
    <location>
        <begin position="331"/>
        <end position="429"/>
    </location>
</feature>
<name>A0A9D2I1F1_9LACT</name>
<evidence type="ECO:0000313" key="6">
    <source>
        <dbReference type="EMBL" id="HJA91175.1"/>
    </source>
</evidence>
<dbReference type="Gene3D" id="6.10.250.3150">
    <property type="match status" value="1"/>
</dbReference>
<feature type="domain" description="Peptidoglycan hydrolase PcsB coiled-coil" evidence="5">
    <location>
        <begin position="106"/>
        <end position="179"/>
    </location>
</feature>
<evidence type="ECO:0000256" key="3">
    <source>
        <dbReference type="SAM" id="SignalP"/>
    </source>
</evidence>
<dbReference type="EMBL" id="DWYW01000236">
    <property type="protein sequence ID" value="HJA91175.1"/>
    <property type="molecule type" value="Genomic_DNA"/>
</dbReference>
<feature type="signal peptide" evidence="3">
    <location>
        <begin position="1"/>
        <end position="22"/>
    </location>
</feature>
<dbReference type="Pfam" id="PF01551">
    <property type="entry name" value="Peptidase_M23"/>
    <property type="match status" value="1"/>
</dbReference>
<feature type="coiled-coil region" evidence="2">
    <location>
        <begin position="249"/>
        <end position="285"/>
    </location>
</feature>
<feature type="chain" id="PRO_5039049802" evidence="3">
    <location>
        <begin position="23"/>
        <end position="435"/>
    </location>
</feature>
<reference evidence="6" key="1">
    <citation type="journal article" date="2021" name="PeerJ">
        <title>Extensive microbial diversity within the chicken gut microbiome revealed by metagenomics and culture.</title>
        <authorList>
            <person name="Gilroy R."/>
            <person name="Ravi A."/>
            <person name="Getino M."/>
            <person name="Pursley I."/>
            <person name="Horton D.L."/>
            <person name="Alikhan N.F."/>
            <person name="Baker D."/>
            <person name="Gharbi K."/>
            <person name="Hall N."/>
            <person name="Watson M."/>
            <person name="Adriaenssens E.M."/>
            <person name="Foster-Nyarko E."/>
            <person name="Jarju S."/>
            <person name="Secka A."/>
            <person name="Antonio M."/>
            <person name="Oren A."/>
            <person name="Chaudhuri R.R."/>
            <person name="La Ragione R."/>
            <person name="Hildebrand F."/>
            <person name="Pallen M.J."/>
        </authorList>
    </citation>
    <scope>NUCLEOTIDE SEQUENCE</scope>
    <source>
        <strain evidence="6">CHK171-505</strain>
    </source>
</reference>
<dbReference type="CDD" id="cd12797">
    <property type="entry name" value="M23_peptidase"/>
    <property type="match status" value="1"/>
</dbReference>
<feature type="coiled-coil region" evidence="2">
    <location>
        <begin position="22"/>
        <end position="112"/>
    </location>
</feature>
<dbReference type="PANTHER" id="PTHR21666:SF270">
    <property type="entry name" value="MUREIN HYDROLASE ACTIVATOR ENVC"/>
    <property type="match status" value="1"/>
</dbReference>
<reference evidence="6" key="2">
    <citation type="submission" date="2021-04" db="EMBL/GenBank/DDBJ databases">
        <authorList>
            <person name="Gilroy R."/>
        </authorList>
    </citation>
    <scope>NUCLEOTIDE SEQUENCE</scope>
    <source>
        <strain evidence="6">CHK171-505</strain>
    </source>
</reference>
<dbReference type="InterPro" id="IPR011055">
    <property type="entry name" value="Dup_hybrid_motif"/>
</dbReference>
<dbReference type="SUPFAM" id="SSF51261">
    <property type="entry name" value="Duplicated hybrid motif"/>
    <property type="match status" value="1"/>
</dbReference>
<gene>
    <name evidence="6" type="ORF">H9948_10345</name>
</gene>
<comment type="caution">
    <text evidence="6">The sequence shown here is derived from an EMBL/GenBank/DDBJ whole genome shotgun (WGS) entry which is preliminary data.</text>
</comment>
<dbReference type="Pfam" id="PF24568">
    <property type="entry name" value="CC_PcsB"/>
    <property type="match status" value="1"/>
</dbReference>
<feature type="coiled-coil region" evidence="2">
    <location>
        <begin position="167"/>
        <end position="197"/>
    </location>
</feature>
<evidence type="ECO:0000259" key="5">
    <source>
        <dbReference type="Pfam" id="PF24568"/>
    </source>
</evidence>
<dbReference type="AlphaFoldDB" id="A0A9D2I1F1"/>
<evidence type="ECO:0000256" key="1">
    <source>
        <dbReference type="ARBA" id="ARBA00022729"/>
    </source>
</evidence>
<dbReference type="PANTHER" id="PTHR21666">
    <property type="entry name" value="PEPTIDASE-RELATED"/>
    <property type="match status" value="1"/>
</dbReference>
<keyword evidence="2" id="KW-0175">Coiled coil</keyword>
<dbReference type="Gene3D" id="2.70.70.10">
    <property type="entry name" value="Glucose Permease (Domain IIA)"/>
    <property type="match status" value="1"/>
</dbReference>
<accession>A0A9D2I1F1</accession>
<dbReference type="InterPro" id="IPR057309">
    <property type="entry name" value="PcsB_CC"/>
</dbReference>
<proteinExistence type="predicted"/>
<dbReference type="InterPro" id="IPR050570">
    <property type="entry name" value="Cell_wall_metabolism_enzyme"/>
</dbReference>
<organism evidence="6 7">
    <name type="scientific">Candidatus Jeotgalibaca merdavium</name>
    <dbReference type="NCBI Taxonomy" id="2838627"/>
    <lineage>
        <taxon>Bacteria</taxon>
        <taxon>Bacillati</taxon>
        <taxon>Bacillota</taxon>
        <taxon>Bacilli</taxon>
        <taxon>Lactobacillales</taxon>
        <taxon>Carnobacteriaceae</taxon>
        <taxon>Jeotgalibaca</taxon>
    </lineage>
</organism>
<evidence type="ECO:0000256" key="2">
    <source>
        <dbReference type="SAM" id="Coils"/>
    </source>
</evidence>
<evidence type="ECO:0000313" key="7">
    <source>
        <dbReference type="Proteomes" id="UP000886856"/>
    </source>
</evidence>
<dbReference type="Proteomes" id="UP000886856">
    <property type="component" value="Unassembled WGS sequence"/>
</dbReference>